<dbReference type="InterPro" id="IPR002110">
    <property type="entry name" value="Ankyrin_rpt"/>
</dbReference>
<feature type="region of interest" description="Disordered" evidence="4">
    <location>
        <begin position="215"/>
        <end position="247"/>
    </location>
</feature>
<sequence length="413" mass="46219">MLQMLLHYGGDVNHPAGFHRGGTCLQLAAGAGHIGLVRLLLDKGATVNAQRSLISGRTAIEIAAEAGRLDVLKLLLLQKEHLFQTAAERYQFIRAAKFADLGGRKTIVAMLRQHINWQSNDQRLFDDIERISPYFDCICLDEMTQAPLDDEKQDPDFWECLCDISSEFDFEHVYDIVGIEQWIGERREEVFNDRTTSGLDCNPEEDDLPLFHAIPTDQRSKTAHEVKLAGGKPRSQTDRQPDLDQRGEPMLSYVSHDTLIDLADLPSNLMCEQSAVEWPAWGFGSESREQSQALAPQAVRQGGNMPEWLDMEDYGIDGMTQEAAYDLAAQNTTWDALEYRDTVQDVSWTPGTVLGEVLEEAPTIYDEGDVVVDHSKDGEVGAAEDSHVQGFDWGFWDDESFAIQSGKLEYSGC</sequence>
<evidence type="ECO:0000313" key="6">
    <source>
        <dbReference type="Proteomes" id="UP001583177"/>
    </source>
</evidence>
<dbReference type="SUPFAM" id="SSF48403">
    <property type="entry name" value="Ankyrin repeat"/>
    <property type="match status" value="1"/>
</dbReference>
<evidence type="ECO:0008006" key="7">
    <source>
        <dbReference type="Google" id="ProtNLM"/>
    </source>
</evidence>
<feature type="compositionally biased region" description="Basic and acidic residues" evidence="4">
    <location>
        <begin position="218"/>
        <end position="227"/>
    </location>
</feature>
<dbReference type="InterPro" id="IPR036770">
    <property type="entry name" value="Ankyrin_rpt-contain_sf"/>
</dbReference>
<dbReference type="Gene3D" id="1.25.40.20">
    <property type="entry name" value="Ankyrin repeat-containing domain"/>
    <property type="match status" value="1"/>
</dbReference>
<feature type="repeat" description="ANK" evidence="3">
    <location>
        <begin position="55"/>
        <end position="76"/>
    </location>
</feature>
<evidence type="ECO:0000256" key="4">
    <source>
        <dbReference type="SAM" id="MobiDB-lite"/>
    </source>
</evidence>
<evidence type="ECO:0000256" key="2">
    <source>
        <dbReference type="ARBA" id="ARBA00023043"/>
    </source>
</evidence>
<evidence type="ECO:0000313" key="5">
    <source>
        <dbReference type="EMBL" id="KAL1856317.1"/>
    </source>
</evidence>
<keyword evidence="1" id="KW-0677">Repeat</keyword>
<proteinExistence type="predicted"/>
<accession>A0ABR3W925</accession>
<dbReference type="EMBL" id="JAWRVE010000123">
    <property type="protein sequence ID" value="KAL1856317.1"/>
    <property type="molecule type" value="Genomic_DNA"/>
</dbReference>
<comment type="caution">
    <text evidence="5">The sequence shown here is derived from an EMBL/GenBank/DDBJ whole genome shotgun (WGS) entry which is preliminary data.</text>
</comment>
<dbReference type="SMART" id="SM00248">
    <property type="entry name" value="ANK"/>
    <property type="match status" value="2"/>
</dbReference>
<evidence type="ECO:0000256" key="3">
    <source>
        <dbReference type="PROSITE-ProRule" id="PRU00023"/>
    </source>
</evidence>
<feature type="repeat" description="ANK" evidence="3">
    <location>
        <begin position="20"/>
        <end position="52"/>
    </location>
</feature>
<dbReference type="PROSITE" id="PS50088">
    <property type="entry name" value="ANK_REPEAT"/>
    <property type="match status" value="2"/>
</dbReference>
<gene>
    <name evidence="5" type="ORF">Daus18300_010802</name>
</gene>
<name>A0ABR3W925_9PEZI</name>
<keyword evidence="2 3" id="KW-0040">ANK repeat</keyword>
<feature type="compositionally biased region" description="Basic and acidic residues" evidence="4">
    <location>
        <begin position="235"/>
        <end position="247"/>
    </location>
</feature>
<dbReference type="PANTHER" id="PTHR24203">
    <property type="entry name" value="ANKYRIN REPEAT FAMILY PROTEIN"/>
    <property type="match status" value="1"/>
</dbReference>
<reference evidence="5 6" key="1">
    <citation type="journal article" date="2024" name="IMA Fungus">
        <title>IMA Genome - F19 : A genome assembly and annotation guide to empower mycologists, including annotated draft genome sequences of Ceratocystis pirilliformis, Diaporthe australafricana, Fusarium ophioides, Paecilomyces lecythidis, and Sporothrix stenoceras.</title>
        <authorList>
            <person name="Aylward J."/>
            <person name="Wilson A.M."/>
            <person name="Visagie C.M."/>
            <person name="Spraker J."/>
            <person name="Barnes I."/>
            <person name="Buitendag C."/>
            <person name="Ceriani C."/>
            <person name="Del Mar Angel L."/>
            <person name="du Plessis D."/>
            <person name="Fuchs T."/>
            <person name="Gasser K."/>
            <person name="Kramer D."/>
            <person name="Li W."/>
            <person name="Munsamy K."/>
            <person name="Piso A."/>
            <person name="Price J.L."/>
            <person name="Sonnekus B."/>
            <person name="Thomas C."/>
            <person name="van der Nest A."/>
            <person name="van Dijk A."/>
            <person name="van Heerden A."/>
            <person name="van Vuuren N."/>
            <person name="Yilmaz N."/>
            <person name="Duong T.A."/>
            <person name="van der Merwe N.A."/>
            <person name="Wingfield M.J."/>
            <person name="Wingfield B.D."/>
        </authorList>
    </citation>
    <scope>NUCLEOTIDE SEQUENCE [LARGE SCALE GENOMIC DNA]</scope>
    <source>
        <strain evidence="5 6">CMW 18300</strain>
    </source>
</reference>
<dbReference type="PANTHER" id="PTHR24203:SF45">
    <property type="entry name" value="ANKYRIN REPEAT DOMAIN 6"/>
    <property type="match status" value="1"/>
</dbReference>
<keyword evidence="6" id="KW-1185">Reference proteome</keyword>
<organism evidence="5 6">
    <name type="scientific">Diaporthe australafricana</name>
    <dbReference type="NCBI Taxonomy" id="127596"/>
    <lineage>
        <taxon>Eukaryota</taxon>
        <taxon>Fungi</taxon>
        <taxon>Dikarya</taxon>
        <taxon>Ascomycota</taxon>
        <taxon>Pezizomycotina</taxon>
        <taxon>Sordariomycetes</taxon>
        <taxon>Sordariomycetidae</taxon>
        <taxon>Diaporthales</taxon>
        <taxon>Diaporthaceae</taxon>
        <taxon>Diaporthe</taxon>
    </lineage>
</organism>
<protein>
    <recommendedName>
        <fullName evidence="7">Ankyrin repeat protein</fullName>
    </recommendedName>
</protein>
<dbReference type="Pfam" id="PF12796">
    <property type="entry name" value="Ank_2"/>
    <property type="match status" value="1"/>
</dbReference>
<dbReference type="PROSITE" id="PS50297">
    <property type="entry name" value="ANK_REP_REGION"/>
    <property type="match status" value="2"/>
</dbReference>
<evidence type="ECO:0000256" key="1">
    <source>
        <dbReference type="ARBA" id="ARBA00022737"/>
    </source>
</evidence>
<dbReference type="Proteomes" id="UP001583177">
    <property type="component" value="Unassembled WGS sequence"/>
</dbReference>